<reference evidence="2 3" key="2">
    <citation type="journal article" date="2016" name="Infect. Immun.">
        <title>Helicobacter saguini, a Novel Helicobacter Isolated from Cotton-Top Tamarins with Ulcerative Colitis, Has Proinflammatory Properties and Induces Typhlocolitis and Dysplasia in Gnotobiotic IL-10-/- Mice.</title>
        <authorList>
            <person name="Shen Z."/>
            <person name="Mannion A."/>
            <person name="Whary M.T."/>
            <person name="Muthupalani S."/>
            <person name="Sheh A."/>
            <person name="Feng Y."/>
            <person name="Gong G."/>
            <person name="Vandamme P."/>
            <person name="Holcombe H.R."/>
            <person name="Paster B.J."/>
            <person name="Fox J.G."/>
        </authorList>
    </citation>
    <scope>NUCLEOTIDE SEQUENCE [LARGE SCALE GENOMIC DNA]</scope>
    <source>
        <strain evidence="2 3">MIT 97-6194</strain>
    </source>
</reference>
<protein>
    <submittedName>
        <fullName evidence="2">Uncharacterized protein</fullName>
    </submittedName>
</protein>
<keyword evidence="3" id="KW-1185">Reference proteome</keyword>
<evidence type="ECO:0000313" key="3">
    <source>
        <dbReference type="Proteomes" id="UP000029714"/>
    </source>
</evidence>
<evidence type="ECO:0000313" key="4">
    <source>
        <dbReference type="Proteomes" id="UP000477070"/>
    </source>
</evidence>
<reference evidence="2 3" key="1">
    <citation type="journal article" date="2014" name="Genome Announc.">
        <title>Draft genome sequences of eight enterohepatic helicobacter species isolated from both laboratory and wild rodents.</title>
        <authorList>
            <person name="Sheh A."/>
            <person name="Shen Z."/>
            <person name="Fox J.G."/>
        </authorList>
    </citation>
    <scope>NUCLEOTIDE SEQUENCE [LARGE SCALE GENOMIC DNA]</scope>
    <source>
        <strain evidence="2 3">MIT 97-6194</strain>
    </source>
</reference>
<dbReference type="RefSeq" id="WP_034573135.1">
    <property type="nucleotide sequence ID" value="NZ_JRMP02000005.1"/>
</dbReference>
<reference evidence="1 4" key="4">
    <citation type="submission" date="2019-12" db="EMBL/GenBank/DDBJ databases">
        <title>Multi-Generational Helicobacter saguini Isolates.</title>
        <authorList>
            <person name="Mannion A."/>
            <person name="Shen Z."/>
            <person name="Fox J.G."/>
        </authorList>
    </citation>
    <scope>NUCLEOTIDE SEQUENCE [LARGE SCALE GENOMIC DNA]</scope>
    <source>
        <strain evidence="1">16-048</strain>
        <strain evidence="4">16-048 (F4)</strain>
    </source>
</reference>
<proteinExistence type="predicted"/>
<name>A0A347VPA3_9HELI</name>
<evidence type="ECO:0000313" key="1">
    <source>
        <dbReference type="EMBL" id="MWV70648.1"/>
    </source>
</evidence>
<comment type="caution">
    <text evidence="2">The sequence shown here is derived from an EMBL/GenBank/DDBJ whole genome shotgun (WGS) entry which is preliminary data.</text>
</comment>
<dbReference type="OrthoDB" id="5343449at2"/>
<dbReference type="Proteomes" id="UP000477070">
    <property type="component" value="Unassembled WGS sequence"/>
</dbReference>
<reference evidence="2" key="3">
    <citation type="submission" date="2018-04" db="EMBL/GenBank/DDBJ databases">
        <authorList>
            <person name="Sheh A."/>
            <person name="Shen Z."/>
            <person name="Mannion A.J."/>
            <person name="Fox J.G."/>
        </authorList>
    </citation>
    <scope>NUCLEOTIDE SEQUENCE</scope>
    <source>
        <strain evidence="2">MIT 97-6194</strain>
    </source>
</reference>
<accession>A0A347VPA3</accession>
<gene>
    <name evidence="1" type="ORF">DCO61_11810</name>
    <name evidence="2" type="ORF">LS64_004095</name>
</gene>
<organism evidence="2 3">
    <name type="scientific">Helicobacter saguini</name>
    <dbReference type="NCBI Taxonomy" id="1548018"/>
    <lineage>
        <taxon>Bacteria</taxon>
        <taxon>Pseudomonadati</taxon>
        <taxon>Campylobacterota</taxon>
        <taxon>Epsilonproteobacteria</taxon>
        <taxon>Campylobacterales</taxon>
        <taxon>Helicobacteraceae</taxon>
        <taxon>Helicobacter</taxon>
    </lineage>
</organism>
<sequence>MESILKFLQRFNFKLNKFDIVGFGSCALDALRYADSKISNGLRVGKIILVFPHFIESNNIIESNLQDSINSNISNNFNKKLDNLDSILNAAHHPINEIQNLDSKDLAQTPTHHPISKTQNLDSIDSILNVTHRPINNVEFSFFAPNDSQNAEYNTRCYDFTHEGEMPNLADFLSKNNIDLQKISKKSNLFVAFLIENGNIATLKTQKISDFLSQYGICFVMKEHLFA</sequence>
<dbReference type="AlphaFoldDB" id="A0A347VPA3"/>
<dbReference type="Proteomes" id="UP000029714">
    <property type="component" value="Unassembled WGS sequence"/>
</dbReference>
<dbReference type="EMBL" id="JRMP02000005">
    <property type="protein sequence ID" value="TLD94710.1"/>
    <property type="molecule type" value="Genomic_DNA"/>
</dbReference>
<evidence type="ECO:0000313" key="2">
    <source>
        <dbReference type="EMBL" id="TLD94710.1"/>
    </source>
</evidence>
<dbReference type="STRING" id="1548018.LS64_11290"/>
<dbReference type="EMBL" id="QBIU01000002">
    <property type="protein sequence ID" value="MWV70648.1"/>
    <property type="molecule type" value="Genomic_DNA"/>
</dbReference>